<sequence length="457" mass="50587">MALYSVRLRRALSLSSSLLHQQQSHLSRPIYPLASISTSLSPTHSAQNASSSLNPKLQFFKSFRSSAISLSYRNQRSGPIDEQEIGPDTILFEGCDYNHWLITMDLPKDYAPEQMVEAYVRAATQVFGSEEEAKQRIYACSTTVYVGFQVECSEETSEKFKEVEGVVFVLPDSYIDPINKEYGGDKYVNGTIIPRPPPIQYGRREGRSGDRRTRAQQNQNRGTMHGENRNFGPLQNPPSHQNYGPPRVPPPQQNYGVPPPQQNYGVPPPQQNYGVPPPQQNYGLPQNPPPGQNYGQPQNFPPGHNYGRPQNVPPQQNYSHQPSFTTPQNYGSQGTNFPAQQNYSATGGIERTGPPNAPGGWNNYQGGRRDLQQGGQTGYMPSDQRSFAGQGPNHTSPQNASFSQDVGGAQQGMNPGFGQSYSGNAEDQRFSQGGYETSRQGGEQRHHTATVTADQRY</sequence>
<name>A0ACC0ANI6_CATRO</name>
<evidence type="ECO:0000313" key="1">
    <source>
        <dbReference type="EMBL" id="KAI5661577.1"/>
    </source>
</evidence>
<accession>A0ACC0ANI6</accession>
<dbReference type="EMBL" id="CM044705">
    <property type="protein sequence ID" value="KAI5661577.1"/>
    <property type="molecule type" value="Genomic_DNA"/>
</dbReference>
<evidence type="ECO:0000313" key="2">
    <source>
        <dbReference type="Proteomes" id="UP001060085"/>
    </source>
</evidence>
<dbReference type="Proteomes" id="UP001060085">
    <property type="component" value="Linkage Group LG05"/>
</dbReference>
<reference evidence="2" key="1">
    <citation type="journal article" date="2023" name="Nat. Plants">
        <title>Single-cell RNA sequencing provides a high-resolution roadmap for understanding the multicellular compartmentation of specialized metabolism.</title>
        <authorList>
            <person name="Sun S."/>
            <person name="Shen X."/>
            <person name="Li Y."/>
            <person name="Li Y."/>
            <person name="Wang S."/>
            <person name="Li R."/>
            <person name="Zhang H."/>
            <person name="Shen G."/>
            <person name="Guo B."/>
            <person name="Wei J."/>
            <person name="Xu J."/>
            <person name="St-Pierre B."/>
            <person name="Chen S."/>
            <person name="Sun C."/>
        </authorList>
    </citation>
    <scope>NUCLEOTIDE SEQUENCE [LARGE SCALE GENOMIC DNA]</scope>
</reference>
<comment type="caution">
    <text evidence="1">The sequence shown here is derived from an EMBL/GenBank/DDBJ whole genome shotgun (WGS) entry which is preliminary data.</text>
</comment>
<proteinExistence type="predicted"/>
<keyword evidence="2" id="KW-1185">Reference proteome</keyword>
<gene>
    <name evidence="1" type="ORF">M9H77_20900</name>
</gene>
<organism evidence="1 2">
    <name type="scientific">Catharanthus roseus</name>
    <name type="common">Madagascar periwinkle</name>
    <name type="synonym">Vinca rosea</name>
    <dbReference type="NCBI Taxonomy" id="4058"/>
    <lineage>
        <taxon>Eukaryota</taxon>
        <taxon>Viridiplantae</taxon>
        <taxon>Streptophyta</taxon>
        <taxon>Embryophyta</taxon>
        <taxon>Tracheophyta</taxon>
        <taxon>Spermatophyta</taxon>
        <taxon>Magnoliopsida</taxon>
        <taxon>eudicotyledons</taxon>
        <taxon>Gunneridae</taxon>
        <taxon>Pentapetalae</taxon>
        <taxon>asterids</taxon>
        <taxon>lamiids</taxon>
        <taxon>Gentianales</taxon>
        <taxon>Apocynaceae</taxon>
        <taxon>Rauvolfioideae</taxon>
        <taxon>Vinceae</taxon>
        <taxon>Catharanthinae</taxon>
        <taxon>Catharanthus</taxon>
    </lineage>
</organism>
<protein>
    <submittedName>
        <fullName evidence="1">Uncharacterized protein</fullName>
    </submittedName>
</protein>